<dbReference type="GO" id="GO:0051015">
    <property type="term" value="F:actin filament binding"/>
    <property type="evidence" value="ECO:0007669"/>
    <property type="project" value="TreeGrafter"/>
</dbReference>
<dbReference type="Gene3D" id="3.30.1140.60">
    <property type="entry name" value="F-actin capping protein, alpha subunit"/>
    <property type="match status" value="1"/>
</dbReference>
<reference evidence="7 8" key="1">
    <citation type="submission" date="2009-11" db="EMBL/GenBank/DDBJ databases">
        <title>Annotation of Allomyces macrogynus ATCC 38327.</title>
        <authorList>
            <consortium name="The Broad Institute Genome Sequencing Platform"/>
            <person name="Russ C."/>
            <person name="Cuomo C."/>
            <person name="Burger G."/>
            <person name="Gray M.W."/>
            <person name="Holland P.W.H."/>
            <person name="King N."/>
            <person name="Lang F.B.F."/>
            <person name="Roger A.J."/>
            <person name="Ruiz-Trillo I."/>
            <person name="Young S.K."/>
            <person name="Zeng Q."/>
            <person name="Gargeya S."/>
            <person name="Fitzgerald M."/>
            <person name="Haas B."/>
            <person name="Abouelleil A."/>
            <person name="Alvarado L."/>
            <person name="Arachchi H.M."/>
            <person name="Berlin A."/>
            <person name="Chapman S.B."/>
            <person name="Gearin G."/>
            <person name="Goldberg J."/>
            <person name="Griggs A."/>
            <person name="Gujja S."/>
            <person name="Hansen M."/>
            <person name="Heiman D."/>
            <person name="Howarth C."/>
            <person name="Larimer J."/>
            <person name="Lui A."/>
            <person name="MacDonald P.J.P."/>
            <person name="McCowen C."/>
            <person name="Montmayeur A."/>
            <person name="Murphy C."/>
            <person name="Neiman D."/>
            <person name="Pearson M."/>
            <person name="Priest M."/>
            <person name="Roberts A."/>
            <person name="Saif S."/>
            <person name="Shea T."/>
            <person name="Sisk P."/>
            <person name="Stolte C."/>
            <person name="Sykes S."/>
            <person name="Wortman J."/>
            <person name="Nusbaum C."/>
            <person name="Birren B."/>
        </authorList>
    </citation>
    <scope>NUCLEOTIDE SEQUENCE [LARGE SCALE GENOMIC DNA]</scope>
    <source>
        <strain evidence="7 8">ATCC 38327</strain>
    </source>
</reference>
<dbReference type="OrthoDB" id="340550at2759"/>
<dbReference type="Gene3D" id="3.90.1150.210">
    <property type="entry name" value="F-actin capping protein, beta subunit"/>
    <property type="match status" value="1"/>
</dbReference>
<dbReference type="Pfam" id="PF01267">
    <property type="entry name" value="F-actin_cap_A"/>
    <property type="match status" value="1"/>
</dbReference>
<proteinExistence type="inferred from homology"/>
<organism evidence="7 8">
    <name type="scientific">Allomyces macrogynus (strain ATCC 38327)</name>
    <name type="common">Allomyces javanicus var. macrogynus</name>
    <dbReference type="NCBI Taxonomy" id="578462"/>
    <lineage>
        <taxon>Eukaryota</taxon>
        <taxon>Fungi</taxon>
        <taxon>Fungi incertae sedis</taxon>
        <taxon>Blastocladiomycota</taxon>
        <taxon>Blastocladiomycetes</taxon>
        <taxon>Blastocladiales</taxon>
        <taxon>Blastocladiaceae</taxon>
        <taxon>Allomyces</taxon>
    </lineage>
</organism>
<gene>
    <name evidence="7" type="ORF">AMAG_05937</name>
</gene>
<dbReference type="EMBL" id="GG745336">
    <property type="protein sequence ID" value="KNE60559.1"/>
    <property type="molecule type" value="Genomic_DNA"/>
</dbReference>
<keyword evidence="8" id="KW-1185">Reference proteome</keyword>
<dbReference type="PROSITE" id="PS00748">
    <property type="entry name" value="F_ACTIN_CAPPING_A_1"/>
    <property type="match status" value="1"/>
</dbReference>
<dbReference type="GO" id="GO:0051016">
    <property type="term" value="P:barbed-end actin filament capping"/>
    <property type="evidence" value="ECO:0007669"/>
    <property type="project" value="UniProtKB-UniRule"/>
</dbReference>
<reference evidence="8" key="2">
    <citation type="submission" date="2009-11" db="EMBL/GenBank/DDBJ databases">
        <title>The Genome Sequence of Allomyces macrogynus strain ATCC 38327.</title>
        <authorList>
            <consortium name="The Broad Institute Genome Sequencing Platform"/>
            <person name="Russ C."/>
            <person name="Cuomo C."/>
            <person name="Shea T."/>
            <person name="Young S.K."/>
            <person name="Zeng Q."/>
            <person name="Koehrsen M."/>
            <person name="Haas B."/>
            <person name="Borodovsky M."/>
            <person name="Guigo R."/>
            <person name="Alvarado L."/>
            <person name="Berlin A."/>
            <person name="Borenstein D."/>
            <person name="Chen Z."/>
            <person name="Engels R."/>
            <person name="Freedman E."/>
            <person name="Gellesch M."/>
            <person name="Goldberg J."/>
            <person name="Griggs A."/>
            <person name="Gujja S."/>
            <person name="Heiman D."/>
            <person name="Hepburn T."/>
            <person name="Howarth C."/>
            <person name="Jen D."/>
            <person name="Larson L."/>
            <person name="Lewis B."/>
            <person name="Mehta T."/>
            <person name="Park D."/>
            <person name="Pearson M."/>
            <person name="Roberts A."/>
            <person name="Saif S."/>
            <person name="Shenoy N."/>
            <person name="Sisk P."/>
            <person name="Stolte C."/>
            <person name="Sykes S."/>
            <person name="Walk T."/>
            <person name="White J."/>
            <person name="Yandava C."/>
            <person name="Burger G."/>
            <person name="Gray M.W."/>
            <person name="Holland P.W.H."/>
            <person name="King N."/>
            <person name="Lang F.B.F."/>
            <person name="Roger A.J."/>
            <person name="Ruiz-Trillo I."/>
            <person name="Lander E."/>
            <person name="Nusbaum C."/>
        </authorList>
    </citation>
    <scope>NUCLEOTIDE SEQUENCE [LARGE SCALE GENOMIC DNA]</scope>
    <source>
        <strain evidence="8">ATCC 38327</strain>
    </source>
</reference>
<sequence length="275" mass="30776">MSDAPEADRIELATSLLVQAPPGELADVLNDVRVLFDNDEELQEALTPALAKYNKDQHTLVSVPWTEVKVILCDAAEIDEGRFMDPISKKTFAIDHVDLSVSTEDDLPEDDREADRDALQTSLNAYLKSHYPNGTGAVYARDDGFHLVLVDSKYNPDNFWTGRWRSAWTWNADEGHLTGVARILVHYYEDGNVQLATEQPFDVTLPADTDAVGVVKAIRKAEGHYHEALNAKYAEMNESAFRVLRRALPLTKAKVDWNKIAKYKIGSELAGKHEP</sequence>
<dbReference type="GO" id="GO:0008290">
    <property type="term" value="C:F-actin capping protein complex"/>
    <property type="evidence" value="ECO:0007669"/>
    <property type="project" value="UniProtKB-UniRule"/>
</dbReference>
<comment type="function">
    <text evidence="5 6">F-actin-capping proteins bind in a Ca(2+)-independent manner to the fast growing ends of actin filaments (barbed end) thereby blocking the exchange of subunits at these ends. Unlike other capping proteins (such as gelsolin and severin), these proteins do not sever actin filaments.</text>
</comment>
<dbReference type="InterPro" id="IPR002189">
    <property type="entry name" value="CapZ_alpha"/>
</dbReference>
<evidence type="ECO:0000256" key="5">
    <source>
        <dbReference type="ARBA" id="ARBA00025389"/>
    </source>
</evidence>
<dbReference type="PANTHER" id="PTHR10653">
    <property type="entry name" value="F-ACTIN-CAPPING PROTEIN SUBUNIT ALPHA"/>
    <property type="match status" value="1"/>
</dbReference>
<dbReference type="SUPFAM" id="SSF90096">
    <property type="entry name" value="Subunits of heterodimeric actin filament capping protein Capz"/>
    <property type="match status" value="1"/>
</dbReference>
<evidence type="ECO:0000256" key="4">
    <source>
        <dbReference type="ARBA" id="ARBA00023203"/>
    </source>
</evidence>
<keyword evidence="3 6" id="KW-0117">Actin capping</keyword>
<evidence type="ECO:0000256" key="1">
    <source>
        <dbReference type="ARBA" id="ARBA00010479"/>
    </source>
</evidence>
<dbReference type="InterPro" id="IPR037282">
    <property type="entry name" value="CapZ_alpha/beta"/>
</dbReference>
<comment type="similarity">
    <text evidence="1 6">Belongs to the F-actin-capping protein alpha subunit family.</text>
</comment>
<accession>A0A0L0SDQ6</accession>
<comment type="subunit">
    <text evidence="6">Heterodimer of an alpha and a beta subunit.</text>
</comment>
<dbReference type="GO" id="GO:0030479">
    <property type="term" value="C:actin cortical patch"/>
    <property type="evidence" value="ECO:0007669"/>
    <property type="project" value="TreeGrafter"/>
</dbReference>
<evidence type="ECO:0000256" key="2">
    <source>
        <dbReference type="ARBA" id="ARBA00014038"/>
    </source>
</evidence>
<dbReference type="PRINTS" id="PR00191">
    <property type="entry name" value="FACTINCAPA"/>
</dbReference>
<dbReference type="eggNOG" id="KOG0836">
    <property type="taxonomic scope" value="Eukaryota"/>
</dbReference>
<dbReference type="AlphaFoldDB" id="A0A0L0SDQ6"/>
<dbReference type="InterPro" id="IPR042489">
    <property type="entry name" value="CapZ_alpha_1"/>
</dbReference>
<evidence type="ECO:0000313" key="8">
    <source>
        <dbReference type="Proteomes" id="UP000054350"/>
    </source>
</evidence>
<dbReference type="PANTHER" id="PTHR10653:SF0">
    <property type="entry name" value="F-ACTIN-CAPPING PROTEIN SUBUNIT ALPHA"/>
    <property type="match status" value="1"/>
</dbReference>
<evidence type="ECO:0000256" key="6">
    <source>
        <dbReference type="RuleBase" id="RU365077"/>
    </source>
</evidence>
<evidence type="ECO:0000313" key="7">
    <source>
        <dbReference type="EMBL" id="KNE60559.1"/>
    </source>
</evidence>
<dbReference type="GO" id="GO:0030036">
    <property type="term" value="P:actin cytoskeleton organization"/>
    <property type="evidence" value="ECO:0007669"/>
    <property type="project" value="TreeGrafter"/>
</dbReference>
<keyword evidence="4 6" id="KW-0009">Actin-binding</keyword>
<protein>
    <recommendedName>
        <fullName evidence="2 6">F-actin-capping protein subunit alpha</fullName>
    </recommendedName>
</protein>
<dbReference type="VEuPathDB" id="FungiDB:AMAG_05937"/>
<dbReference type="Proteomes" id="UP000054350">
    <property type="component" value="Unassembled WGS sequence"/>
</dbReference>
<dbReference type="OMA" id="VACIEDH"/>
<dbReference type="InterPro" id="IPR017865">
    <property type="entry name" value="F-actin_cap_asu_CS"/>
</dbReference>
<name>A0A0L0SDQ6_ALLM3</name>
<dbReference type="FunFam" id="3.90.1150.210:FF:000003">
    <property type="entry name" value="F-actin-capping protein subunit alpha"/>
    <property type="match status" value="1"/>
</dbReference>
<dbReference type="InterPro" id="IPR042276">
    <property type="entry name" value="CapZ_alpha/beta_2"/>
</dbReference>
<dbReference type="STRING" id="578462.A0A0L0SDQ6"/>
<evidence type="ECO:0000256" key="3">
    <source>
        <dbReference type="ARBA" id="ARBA00022467"/>
    </source>
</evidence>